<dbReference type="PROSITE" id="PS51257">
    <property type="entry name" value="PROKAR_LIPOPROTEIN"/>
    <property type="match status" value="1"/>
</dbReference>
<feature type="region of interest" description="Disordered" evidence="1">
    <location>
        <begin position="25"/>
        <end position="49"/>
    </location>
</feature>
<feature type="chain" id="PRO_5014689596" evidence="2">
    <location>
        <begin position="21"/>
        <end position="238"/>
    </location>
</feature>
<dbReference type="Proteomes" id="UP000230000">
    <property type="component" value="Unassembled WGS sequence"/>
</dbReference>
<dbReference type="EMBL" id="PGFG01000001">
    <property type="protein sequence ID" value="PJJ74647.1"/>
    <property type="molecule type" value="Genomic_DNA"/>
</dbReference>
<evidence type="ECO:0000256" key="2">
    <source>
        <dbReference type="SAM" id="SignalP"/>
    </source>
</evidence>
<dbReference type="OrthoDB" id="1262738at2"/>
<dbReference type="RefSeq" id="WP_157853703.1">
    <property type="nucleotide sequence ID" value="NZ_PGFG01000001.1"/>
</dbReference>
<sequence>MKRISNIICRWMVCMLPLLASCGPSTTSSEPGQSSADTTSPGFASPQDAAQQGKHDLLEILRMHPPDFFGISDTALLEKSAPAAPVNHYVLDFNRLLQADSVSNLMEFPKEEANAIVPLVADGQIVTVIELSHQNDQWKVAALAGKAITDDLQVVYQVVPRFSQDPQAAQIALIEVPNLQAKLFVLRVNQAELVFTNYKGFSLREPVAVSTVMSVLHRDALQFQREYGDQLKKQRLTE</sequence>
<reference evidence="3 4" key="1">
    <citation type="submission" date="2017-11" db="EMBL/GenBank/DDBJ databases">
        <title>Genomic Encyclopedia of Archaeal and Bacterial Type Strains, Phase II (KMG-II): From Individual Species to Whole Genera.</title>
        <authorList>
            <person name="Goeker M."/>
        </authorList>
    </citation>
    <scope>NUCLEOTIDE SEQUENCE [LARGE SCALE GENOMIC DNA]</scope>
    <source>
        <strain evidence="3 4">DSM 27268</strain>
    </source>
</reference>
<feature type="signal peptide" evidence="2">
    <location>
        <begin position="1"/>
        <end position="20"/>
    </location>
</feature>
<organism evidence="3 4">
    <name type="scientific">Thermoflavifilum aggregans</name>
    <dbReference type="NCBI Taxonomy" id="454188"/>
    <lineage>
        <taxon>Bacteria</taxon>
        <taxon>Pseudomonadati</taxon>
        <taxon>Bacteroidota</taxon>
        <taxon>Chitinophagia</taxon>
        <taxon>Chitinophagales</taxon>
        <taxon>Chitinophagaceae</taxon>
        <taxon>Thermoflavifilum</taxon>
    </lineage>
</organism>
<gene>
    <name evidence="3" type="ORF">BXY57_0208</name>
</gene>
<proteinExistence type="predicted"/>
<accession>A0A2M9CRX8</accession>
<evidence type="ECO:0000313" key="4">
    <source>
        <dbReference type="Proteomes" id="UP000230000"/>
    </source>
</evidence>
<protein>
    <submittedName>
        <fullName evidence="3">Uncharacterized protein</fullName>
    </submittedName>
</protein>
<keyword evidence="2" id="KW-0732">Signal</keyword>
<dbReference type="AlphaFoldDB" id="A0A2M9CRX8"/>
<feature type="compositionally biased region" description="Polar residues" evidence="1">
    <location>
        <begin position="25"/>
        <end position="42"/>
    </location>
</feature>
<evidence type="ECO:0000313" key="3">
    <source>
        <dbReference type="EMBL" id="PJJ74647.1"/>
    </source>
</evidence>
<evidence type="ECO:0000256" key="1">
    <source>
        <dbReference type="SAM" id="MobiDB-lite"/>
    </source>
</evidence>
<comment type="caution">
    <text evidence="3">The sequence shown here is derived from an EMBL/GenBank/DDBJ whole genome shotgun (WGS) entry which is preliminary data.</text>
</comment>
<keyword evidence="4" id="KW-1185">Reference proteome</keyword>
<name>A0A2M9CRX8_9BACT</name>